<organism evidence="2 3">
    <name type="scientific">Trichomalopsis sarcophagae</name>
    <dbReference type="NCBI Taxonomy" id="543379"/>
    <lineage>
        <taxon>Eukaryota</taxon>
        <taxon>Metazoa</taxon>
        <taxon>Ecdysozoa</taxon>
        <taxon>Arthropoda</taxon>
        <taxon>Hexapoda</taxon>
        <taxon>Insecta</taxon>
        <taxon>Pterygota</taxon>
        <taxon>Neoptera</taxon>
        <taxon>Endopterygota</taxon>
        <taxon>Hymenoptera</taxon>
        <taxon>Apocrita</taxon>
        <taxon>Proctotrupomorpha</taxon>
        <taxon>Chalcidoidea</taxon>
        <taxon>Pteromalidae</taxon>
        <taxon>Pteromalinae</taxon>
        <taxon>Trichomalopsis</taxon>
    </lineage>
</organism>
<reference evidence="2 3" key="1">
    <citation type="journal article" date="2017" name="Curr. Biol.">
        <title>The Evolution of Venom by Co-option of Single-Copy Genes.</title>
        <authorList>
            <person name="Martinson E.O."/>
            <person name="Mrinalini"/>
            <person name="Kelkar Y.D."/>
            <person name="Chang C.H."/>
            <person name="Werren J.H."/>
        </authorList>
    </citation>
    <scope>NUCLEOTIDE SEQUENCE [LARGE SCALE GENOMIC DNA]</scope>
    <source>
        <strain evidence="2 3">Alberta</strain>
        <tissue evidence="2">Whole body</tissue>
    </source>
</reference>
<protein>
    <recommendedName>
        <fullName evidence="1">DUF4780 domain-containing protein</fullName>
    </recommendedName>
</protein>
<comment type="caution">
    <text evidence="2">The sequence shown here is derived from an EMBL/GenBank/DDBJ whole genome shotgun (WGS) entry which is preliminary data.</text>
</comment>
<gene>
    <name evidence="2" type="ORF">TSAR_016136</name>
</gene>
<dbReference type="EMBL" id="NNAY01000190">
    <property type="protein sequence ID" value="OXU30137.1"/>
    <property type="molecule type" value="Genomic_DNA"/>
</dbReference>
<dbReference type="Pfam" id="PF16012">
    <property type="entry name" value="DUF4780"/>
    <property type="match status" value="1"/>
</dbReference>
<name>A0A232FIL5_9HYME</name>
<dbReference type="Proteomes" id="UP000215335">
    <property type="component" value="Unassembled WGS sequence"/>
</dbReference>
<proteinExistence type="predicted"/>
<accession>A0A232FIL5</accession>
<feature type="domain" description="DUF4780" evidence="1">
    <location>
        <begin position="2"/>
        <end position="53"/>
    </location>
</feature>
<dbReference type="InterPro" id="IPR031961">
    <property type="entry name" value="DUF4780"/>
</dbReference>
<evidence type="ECO:0000313" key="3">
    <source>
        <dbReference type="Proteomes" id="UP000215335"/>
    </source>
</evidence>
<dbReference type="AlphaFoldDB" id="A0A232FIL5"/>
<dbReference type="OrthoDB" id="7701458at2759"/>
<keyword evidence="3" id="KW-1185">Reference proteome</keyword>
<evidence type="ECO:0000259" key="1">
    <source>
        <dbReference type="Pfam" id="PF16012"/>
    </source>
</evidence>
<evidence type="ECO:0000313" key="2">
    <source>
        <dbReference type="EMBL" id="OXU30137.1"/>
    </source>
</evidence>
<sequence length="66" mass="7350">MGFIVMVASSTFSRDWLKEIIPRLRPWEGAKLLMVGMSELKKPRRATLPVPGNRLESGVVLTGPID</sequence>